<feature type="transmembrane region" description="Helical" evidence="1">
    <location>
        <begin position="82"/>
        <end position="102"/>
    </location>
</feature>
<organism evidence="2 3">
    <name type="scientific">Trypanosoma conorhini</name>
    <dbReference type="NCBI Taxonomy" id="83891"/>
    <lineage>
        <taxon>Eukaryota</taxon>
        <taxon>Discoba</taxon>
        <taxon>Euglenozoa</taxon>
        <taxon>Kinetoplastea</taxon>
        <taxon>Metakinetoplastina</taxon>
        <taxon>Trypanosomatida</taxon>
        <taxon>Trypanosomatidae</taxon>
        <taxon>Trypanosoma</taxon>
    </lineage>
</organism>
<evidence type="ECO:0008006" key="4">
    <source>
        <dbReference type="Google" id="ProtNLM"/>
    </source>
</evidence>
<gene>
    <name evidence="2" type="ORF">Tco025E_08961</name>
</gene>
<protein>
    <recommendedName>
        <fullName evidence="4">Transmembrane protein</fullName>
    </recommendedName>
</protein>
<name>A0A3R7RCE5_9TRYP</name>
<keyword evidence="3" id="KW-1185">Reference proteome</keyword>
<accession>A0A3R7RCE5</accession>
<dbReference type="GeneID" id="40322572"/>
<dbReference type="AlphaFoldDB" id="A0A3R7RCE5"/>
<comment type="caution">
    <text evidence="2">The sequence shown here is derived from an EMBL/GenBank/DDBJ whole genome shotgun (WGS) entry which is preliminary data.</text>
</comment>
<reference evidence="2 3" key="1">
    <citation type="journal article" date="2018" name="BMC Genomics">
        <title>Genomic comparison of Trypanosoma conorhini and Trypanosoma rangeli to Trypanosoma cruzi strains of high and low virulence.</title>
        <authorList>
            <person name="Bradwell K.R."/>
            <person name="Koparde V.N."/>
            <person name="Matveyev A.V."/>
            <person name="Serrano M.G."/>
            <person name="Alves J.M."/>
            <person name="Parikh H."/>
            <person name="Huang B."/>
            <person name="Lee V."/>
            <person name="Espinosa-Alvarez O."/>
            <person name="Ortiz P.A."/>
            <person name="Costa-Martins A.G."/>
            <person name="Teixeira M.M."/>
            <person name="Buck G.A."/>
        </authorList>
    </citation>
    <scope>NUCLEOTIDE SEQUENCE [LARGE SCALE GENOMIC DNA]</scope>
    <source>
        <strain evidence="2 3">025E</strain>
    </source>
</reference>
<evidence type="ECO:0000256" key="1">
    <source>
        <dbReference type="SAM" id="Phobius"/>
    </source>
</evidence>
<evidence type="ECO:0000313" key="3">
    <source>
        <dbReference type="Proteomes" id="UP000284403"/>
    </source>
</evidence>
<keyword evidence="1" id="KW-0472">Membrane</keyword>
<dbReference type="Proteomes" id="UP000284403">
    <property type="component" value="Unassembled WGS sequence"/>
</dbReference>
<keyword evidence="1" id="KW-0812">Transmembrane</keyword>
<dbReference type="EMBL" id="MKKU01000938">
    <property type="protein sequence ID" value="RNE99677.1"/>
    <property type="molecule type" value="Genomic_DNA"/>
</dbReference>
<keyword evidence="1" id="KW-1133">Transmembrane helix</keyword>
<evidence type="ECO:0000313" key="2">
    <source>
        <dbReference type="EMBL" id="RNE99677.1"/>
    </source>
</evidence>
<dbReference type="RefSeq" id="XP_029224087.1">
    <property type="nucleotide sequence ID" value="XM_029375792.1"/>
</dbReference>
<proteinExistence type="predicted"/>
<sequence length="110" mass="11884">MQKVEVSCVVGEAVSCFPLSPTVASYFHGPRGAAGELAVALEAAAAVSLQGFVCFCSRMVEAAAARVFVLLLPGIACDRRCWWVPLGCFIFVLFCFIFIFTLRRTPVAEC</sequence>